<dbReference type="Gene3D" id="1.10.510.10">
    <property type="entry name" value="Transferase(Phosphotransferase) domain 1"/>
    <property type="match status" value="1"/>
</dbReference>
<organism evidence="2">
    <name type="scientific">Athelia psychrophila</name>
    <dbReference type="NCBI Taxonomy" id="1759441"/>
    <lineage>
        <taxon>Eukaryota</taxon>
        <taxon>Fungi</taxon>
        <taxon>Dikarya</taxon>
        <taxon>Basidiomycota</taxon>
        <taxon>Agaricomycotina</taxon>
        <taxon>Agaricomycetes</taxon>
        <taxon>Agaricomycetidae</taxon>
        <taxon>Atheliales</taxon>
        <taxon>Atheliaceae</taxon>
        <taxon>Athelia</taxon>
    </lineage>
</organism>
<feature type="domain" description="Protein kinase" evidence="1">
    <location>
        <begin position="1"/>
        <end position="176"/>
    </location>
</feature>
<sequence length="184" mass="20705">MISPWMEGGNLFQALEAQPPLEDLVRLHLLAGVAKGLEHLHALDIIQGDLYPANVLIDSKGNARLTDFGLSFIVPDFVGTSYWSRNIGGAMRWRAPELMPPTPEEIENYAMSDKMPYFNIECDTSVILYLHYRIQPTRPPQLADSYWKVITRCWGERGNPSSRPIAQELVNDISALQGSYSSQL</sequence>
<dbReference type="InterPro" id="IPR011009">
    <property type="entry name" value="Kinase-like_dom_sf"/>
</dbReference>
<proteinExistence type="predicted"/>
<protein>
    <submittedName>
        <fullName evidence="2">Kinase-like protein</fullName>
    </submittedName>
</protein>
<dbReference type="PANTHER" id="PTHR44329">
    <property type="entry name" value="SERINE/THREONINE-PROTEIN KINASE TNNI3K-RELATED"/>
    <property type="match status" value="1"/>
</dbReference>
<dbReference type="SUPFAM" id="SSF56112">
    <property type="entry name" value="Protein kinase-like (PK-like)"/>
    <property type="match status" value="1"/>
</dbReference>
<dbReference type="PROSITE" id="PS50011">
    <property type="entry name" value="PROTEIN_KINASE_DOM"/>
    <property type="match status" value="1"/>
</dbReference>
<dbReference type="Pfam" id="PF00069">
    <property type="entry name" value="Pkinase"/>
    <property type="match status" value="1"/>
</dbReference>
<reference evidence="2" key="1">
    <citation type="journal article" date="2016" name="Mol. Biol. Evol.">
        <title>Comparative Genomics of Early-Diverging Mushroom-Forming Fungi Provides Insights into the Origins of Lignocellulose Decay Capabilities.</title>
        <authorList>
            <person name="Nagy L.G."/>
            <person name="Riley R."/>
            <person name="Tritt A."/>
            <person name="Adam C."/>
            <person name="Daum C."/>
            <person name="Floudas D."/>
            <person name="Sun H."/>
            <person name="Yadav J.S."/>
            <person name="Pangilinan J."/>
            <person name="Larsson K.H."/>
            <person name="Matsuura K."/>
            <person name="Barry K."/>
            <person name="Labutti K."/>
            <person name="Kuo R."/>
            <person name="Ohm R.A."/>
            <person name="Bhattacharya S.S."/>
            <person name="Shirouzu T."/>
            <person name="Yoshinaga Y."/>
            <person name="Martin F.M."/>
            <person name="Grigoriev I.V."/>
            <person name="Hibbett D.S."/>
        </authorList>
    </citation>
    <scope>NUCLEOTIDE SEQUENCE [LARGE SCALE GENOMIC DNA]</scope>
    <source>
        <strain evidence="2">CBS 109695</strain>
    </source>
</reference>
<gene>
    <name evidence="2" type="ORF">FIBSPDRAFT_953595</name>
</gene>
<accession>A0A166K6E0</accession>
<dbReference type="InterPro" id="IPR051681">
    <property type="entry name" value="Ser/Thr_Kinases-Pseudokinases"/>
</dbReference>
<dbReference type="STRING" id="436010.A0A166K6E0"/>
<dbReference type="SMART" id="SM00220">
    <property type="entry name" value="S_TKc"/>
    <property type="match status" value="1"/>
</dbReference>
<evidence type="ECO:0000313" key="2">
    <source>
        <dbReference type="EMBL" id="KZP21578.1"/>
    </source>
</evidence>
<evidence type="ECO:0000259" key="1">
    <source>
        <dbReference type="PROSITE" id="PS50011"/>
    </source>
</evidence>
<dbReference type="AlphaFoldDB" id="A0A166K6E0"/>
<dbReference type="OrthoDB" id="4062651at2759"/>
<dbReference type="GO" id="GO:0004674">
    <property type="term" value="F:protein serine/threonine kinase activity"/>
    <property type="evidence" value="ECO:0007669"/>
    <property type="project" value="TreeGrafter"/>
</dbReference>
<dbReference type="GO" id="GO:0005524">
    <property type="term" value="F:ATP binding"/>
    <property type="evidence" value="ECO:0007669"/>
    <property type="project" value="InterPro"/>
</dbReference>
<name>A0A166K6E0_9AGAM</name>
<dbReference type="EMBL" id="KV417546">
    <property type="protein sequence ID" value="KZP21578.1"/>
    <property type="molecule type" value="Genomic_DNA"/>
</dbReference>
<dbReference type="InterPro" id="IPR000719">
    <property type="entry name" value="Prot_kinase_dom"/>
</dbReference>